<dbReference type="STRING" id="1802624.A2982_01910"/>
<comment type="catalytic activity">
    <reaction evidence="1">
        <text>uridine(55) in tRNA = pseudouridine(55) in tRNA</text>
        <dbReference type="Rhea" id="RHEA:42532"/>
        <dbReference type="Rhea" id="RHEA-COMP:10101"/>
        <dbReference type="Rhea" id="RHEA-COMP:10102"/>
        <dbReference type="ChEBI" id="CHEBI:65314"/>
        <dbReference type="ChEBI" id="CHEBI:65315"/>
        <dbReference type="EC" id="5.4.99.25"/>
    </reaction>
</comment>
<dbReference type="GO" id="GO:0006400">
    <property type="term" value="P:tRNA modification"/>
    <property type="evidence" value="ECO:0007669"/>
    <property type="project" value="TreeGrafter"/>
</dbReference>
<dbReference type="SUPFAM" id="SSF55120">
    <property type="entry name" value="Pseudouridine synthase"/>
    <property type="match status" value="1"/>
</dbReference>
<dbReference type="InterPro" id="IPR020103">
    <property type="entry name" value="PsdUridine_synth_cat_dom_sf"/>
</dbReference>
<evidence type="ECO:0000256" key="5">
    <source>
        <dbReference type="ARBA" id="ARBA00023235"/>
    </source>
</evidence>
<dbReference type="InterPro" id="IPR002501">
    <property type="entry name" value="PsdUridine_synth_N"/>
</dbReference>
<reference evidence="7 8" key="1">
    <citation type="journal article" date="2016" name="Nat. Commun.">
        <title>Thousands of microbial genomes shed light on interconnected biogeochemical processes in an aquifer system.</title>
        <authorList>
            <person name="Anantharaman K."/>
            <person name="Brown C.T."/>
            <person name="Hug L.A."/>
            <person name="Sharon I."/>
            <person name="Castelle C.J."/>
            <person name="Probst A.J."/>
            <person name="Thomas B.C."/>
            <person name="Singh A."/>
            <person name="Wilkins M.J."/>
            <person name="Karaoz U."/>
            <person name="Brodie E.L."/>
            <person name="Williams K.H."/>
            <person name="Hubbard S.S."/>
            <person name="Banfield J.F."/>
        </authorList>
    </citation>
    <scope>NUCLEOTIDE SEQUENCE [LARGE SCALE GENOMIC DNA]</scope>
</reference>
<organism evidence="7 8">
    <name type="scientific">candidate division WWE3 bacterium RIFCSPLOWO2_01_FULL_39_13</name>
    <dbReference type="NCBI Taxonomy" id="1802624"/>
    <lineage>
        <taxon>Bacteria</taxon>
        <taxon>Katanobacteria</taxon>
    </lineage>
</organism>
<proteinExistence type="inferred from homology"/>
<evidence type="ECO:0000256" key="4">
    <source>
        <dbReference type="ARBA" id="ARBA00022694"/>
    </source>
</evidence>
<evidence type="ECO:0000259" key="6">
    <source>
        <dbReference type="Pfam" id="PF01509"/>
    </source>
</evidence>
<dbReference type="PANTHER" id="PTHR13767:SF2">
    <property type="entry name" value="PSEUDOURIDYLATE SYNTHASE TRUB1"/>
    <property type="match status" value="1"/>
</dbReference>
<evidence type="ECO:0000313" key="8">
    <source>
        <dbReference type="Proteomes" id="UP000178771"/>
    </source>
</evidence>
<dbReference type="NCBIfam" id="TIGR00431">
    <property type="entry name" value="TruB"/>
    <property type="match status" value="1"/>
</dbReference>
<gene>
    <name evidence="7" type="ORF">A2982_01910</name>
</gene>
<dbReference type="PANTHER" id="PTHR13767">
    <property type="entry name" value="TRNA-PSEUDOURIDINE SYNTHASE"/>
    <property type="match status" value="1"/>
</dbReference>
<evidence type="ECO:0000256" key="2">
    <source>
        <dbReference type="ARBA" id="ARBA00005642"/>
    </source>
</evidence>
<dbReference type="Proteomes" id="UP000178771">
    <property type="component" value="Unassembled WGS sequence"/>
</dbReference>
<dbReference type="Pfam" id="PF01509">
    <property type="entry name" value="TruB_N"/>
    <property type="match status" value="1"/>
</dbReference>
<dbReference type="Gene3D" id="3.30.2350.10">
    <property type="entry name" value="Pseudouridine synthase"/>
    <property type="match status" value="1"/>
</dbReference>
<sequence>MILNINKPVGITSYDVIRELKKKYPGQKIGHAGTLDPLAGGVLICLVGTDSTKKQSEFMECPKAYEFEVLFGFKTDTYDILGLADDFSAYSPEVVLDQTKKSLKVYVGKIKQKVPPFSAVKVNGKQLYRWYLDGQIDQVEIPVKDIEIEKIEILESHILTRDEMKKRILELVNTVKKGFRQDKVKDKWEDVLSKTQQENFLLVKIRATVSKGTYVRAIANDLGEKLGTGACTMSITRTRVGKYDIKYAV</sequence>
<evidence type="ECO:0000256" key="1">
    <source>
        <dbReference type="ARBA" id="ARBA00000385"/>
    </source>
</evidence>
<dbReference type="EC" id="5.4.99.25" evidence="3"/>
<name>A0A1F4V539_UNCKA</name>
<evidence type="ECO:0000313" key="7">
    <source>
        <dbReference type="EMBL" id="OGC52315.1"/>
    </source>
</evidence>
<dbReference type="EMBL" id="MEVH01000003">
    <property type="protein sequence ID" value="OGC52315.1"/>
    <property type="molecule type" value="Genomic_DNA"/>
</dbReference>
<dbReference type="AlphaFoldDB" id="A0A1F4V539"/>
<dbReference type="InterPro" id="IPR014780">
    <property type="entry name" value="tRNA_psdUridine_synth_TruB"/>
</dbReference>
<dbReference type="GO" id="GO:0003723">
    <property type="term" value="F:RNA binding"/>
    <property type="evidence" value="ECO:0007669"/>
    <property type="project" value="InterPro"/>
</dbReference>
<comment type="caution">
    <text evidence="7">The sequence shown here is derived from an EMBL/GenBank/DDBJ whole genome shotgun (WGS) entry which is preliminary data.</text>
</comment>
<accession>A0A1F4V539</accession>
<evidence type="ECO:0000256" key="3">
    <source>
        <dbReference type="ARBA" id="ARBA00012787"/>
    </source>
</evidence>
<dbReference type="GO" id="GO:0160148">
    <property type="term" value="F:tRNA pseudouridine(55) synthase activity"/>
    <property type="evidence" value="ECO:0007669"/>
    <property type="project" value="UniProtKB-EC"/>
</dbReference>
<protein>
    <recommendedName>
        <fullName evidence="3">tRNA pseudouridine(55) synthase</fullName>
        <ecNumber evidence="3">5.4.99.25</ecNumber>
    </recommendedName>
</protein>
<comment type="similarity">
    <text evidence="2">Belongs to the pseudouridine synthase TruB family. Type 1 subfamily.</text>
</comment>
<feature type="domain" description="Pseudouridine synthase II N-terminal" evidence="6">
    <location>
        <begin position="21"/>
        <end position="156"/>
    </location>
</feature>
<keyword evidence="4" id="KW-0819">tRNA processing</keyword>
<keyword evidence="5" id="KW-0413">Isomerase</keyword>
<dbReference type="GO" id="GO:1990481">
    <property type="term" value="P:mRNA pseudouridine synthesis"/>
    <property type="evidence" value="ECO:0007669"/>
    <property type="project" value="TreeGrafter"/>
</dbReference>